<accession>A0A6S7GGD4</accession>
<proteinExistence type="predicted"/>
<comment type="caution">
    <text evidence="1">The sequence shown here is derived from an EMBL/GenBank/DDBJ whole genome shotgun (WGS) entry which is preliminary data.</text>
</comment>
<organism evidence="1 2">
    <name type="scientific">Paramuricea clavata</name>
    <name type="common">Red gorgonian</name>
    <name type="synonym">Violescent sea-whip</name>
    <dbReference type="NCBI Taxonomy" id="317549"/>
    <lineage>
        <taxon>Eukaryota</taxon>
        <taxon>Metazoa</taxon>
        <taxon>Cnidaria</taxon>
        <taxon>Anthozoa</taxon>
        <taxon>Octocorallia</taxon>
        <taxon>Malacalcyonacea</taxon>
        <taxon>Plexauridae</taxon>
        <taxon>Paramuricea</taxon>
    </lineage>
</organism>
<sequence>MTDRDRLLTKARKTKNIEDWNMYKRLRNKCNNKLKSAKQSFYYLGAKIYNDLPIEIRREGDYDQFLKLFKDYYK</sequence>
<keyword evidence="2" id="KW-1185">Reference proteome</keyword>
<evidence type="ECO:0000313" key="1">
    <source>
        <dbReference type="EMBL" id="CAB3990293.1"/>
    </source>
</evidence>
<dbReference type="Proteomes" id="UP001152795">
    <property type="component" value="Unassembled WGS sequence"/>
</dbReference>
<evidence type="ECO:0000313" key="2">
    <source>
        <dbReference type="Proteomes" id="UP001152795"/>
    </source>
</evidence>
<reference evidence="1" key="1">
    <citation type="submission" date="2020-04" db="EMBL/GenBank/DDBJ databases">
        <authorList>
            <person name="Alioto T."/>
            <person name="Alioto T."/>
            <person name="Gomez Garrido J."/>
        </authorList>
    </citation>
    <scope>NUCLEOTIDE SEQUENCE</scope>
    <source>
        <strain evidence="1">A484AB</strain>
    </source>
</reference>
<gene>
    <name evidence="1" type="ORF">PACLA_8A026865</name>
</gene>
<dbReference type="EMBL" id="CACRXK020001637">
    <property type="protein sequence ID" value="CAB3990293.1"/>
    <property type="molecule type" value="Genomic_DNA"/>
</dbReference>
<name>A0A6S7GGD4_PARCT</name>
<dbReference type="AlphaFoldDB" id="A0A6S7GGD4"/>
<protein>
    <submittedName>
        <fullName evidence="1">Uncharacterized protein</fullName>
    </submittedName>
</protein>